<evidence type="ECO:0000256" key="9">
    <source>
        <dbReference type="NCBIfam" id="TIGR02209"/>
    </source>
</evidence>
<dbReference type="Proteomes" id="UP000255297">
    <property type="component" value="Unassembled WGS sequence"/>
</dbReference>
<dbReference type="AlphaFoldDB" id="A0A378LP59"/>
<protein>
    <recommendedName>
        <fullName evidence="8 9">Cell division protein FtsL</fullName>
    </recommendedName>
</protein>
<dbReference type="RefSeq" id="WP_031567881.1">
    <property type="nucleotide sequence ID" value="NZ_CAAAIS010000015.1"/>
</dbReference>
<comment type="similarity">
    <text evidence="8">Belongs to the FtsL family.</text>
</comment>
<dbReference type="InterPro" id="IPR011922">
    <property type="entry name" value="Cell_div_FtsL"/>
</dbReference>
<reference evidence="10 11" key="1">
    <citation type="submission" date="2018-06" db="EMBL/GenBank/DDBJ databases">
        <authorList>
            <consortium name="Pathogen Informatics"/>
            <person name="Doyle S."/>
        </authorList>
    </citation>
    <scope>NUCLEOTIDE SEQUENCE [LARGE SCALE GENOMIC DNA]</scope>
    <source>
        <strain evidence="10 11">NCTC11532</strain>
    </source>
</reference>
<organism evidence="10 11">
    <name type="scientific">Legionella wadsworthii</name>
    <dbReference type="NCBI Taxonomy" id="28088"/>
    <lineage>
        <taxon>Bacteria</taxon>
        <taxon>Pseudomonadati</taxon>
        <taxon>Pseudomonadota</taxon>
        <taxon>Gammaproteobacteria</taxon>
        <taxon>Legionellales</taxon>
        <taxon>Legionellaceae</taxon>
        <taxon>Legionella</taxon>
    </lineage>
</organism>
<keyword evidence="4 8" id="KW-0812">Transmembrane</keyword>
<evidence type="ECO:0000256" key="6">
    <source>
        <dbReference type="ARBA" id="ARBA00023136"/>
    </source>
</evidence>
<gene>
    <name evidence="8 10" type="primary">ftsL</name>
    <name evidence="10" type="ORF">NCTC11532_00891</name>
</gene>
<keyword evidence="11" id="KW-1185">Reference proteome</keyword>
<dbReference type="STRING" id="1122170.GCA_000701265_03057"/>
<keyword evidence="5 8" id="KW-1133">Transmembrane helix</keyword>
<keyword evidence="7 8" id="KW-0131">Cell cycle</keyword>
<keyword evidence="2 8" id="KW-1003">Cell membrane</keyword>
<name>A0A378LP59_9GAMM</name>
<evidence type="ECO:0000256" key="1">
    <source>
        <dbReference type="ARBA" id="ARBA00004401"/>
    </source>
</evidence>
<dbReference type="PANTHER" id="PTHR37479:SF1">
    <property type="entry name" value="CELL DIVISION PROTEIN FTSL"/>
    <property type="match status" value="1"/>
</dbReference>
<dbReference type="GO" id="GO:0043093">
    <property type="term" value="P:FtsZ-dependent cytokinesis"/>
    <property type="evidence" value="ECO:0007669"/>
    <property type="project" value="UniProtKB-UniRule"/>
</dbReference>
<keyword evidence="8" id="KW-0997">Cell inner membrane</keyword>
<evidence type="ECO:0000256" key="4">
    <source>
        <dbReference type="ARBA" id="ARBA00022692"/>
    </source>
</evidence>
<accession>A0A378LP59</accession>
<evidence type="ECO:0000256" key="7">
    <source>
        <dbReference type="ARBA" id="ARBA00023306"/>
    </source>
</evidence>
<comment type="function">
    <text evidence="8">Essential cell division protein. May link together the upstream cell division proteins, which are predominantly cytoplasmic, with the downstream cell division proteins, which are predominantly periplasmic.</text>
</comment>
<dbReference type="NCBIfam" id="TIGR02209">
    <property type="entry name" value="ftsL_broad"/>
    <property type="match status" value="1"/>
</dbReference>
<evidence type="ECO:0000256" key="5">
    <source>
        <dbReference type="ARBA" id="ARBA00022989"/>
    </source>
</evidence>
<feature type="transmembrane region" description="Helical" evidence="8">
    <location>
        <begin position="27"/>
        <end position="47"/>
    </location>
</feature>
<dbReference type="EMBL" id="UGPB01000001">
    <property type="protein sequence ID" value="STY28716.1"/>
    <property type="molecule type" value="Genomic_DNA"/>
</dbReference>
<comment type="subcellular location">
    <subcellularLocation>
        <location evidence="8">Cell inner membrane</location>
        <topology evidence="8">Single-pass type II membrane protein</topology>
    </subcellularLocation>
    <subcellularLocation>
        <location evidence="1">Cell membrane</location>
        <topology evidence="1">Single-pass type II membrane protein</topology>
    </subcellularLocation>
    <text evidence="8">Localizes to the division septum where it forms a ring structure.</text>
</comment>
<dbReference type="OrthoDB" id="5653786at2"/>
<evidence type="ECO:0000256" key="2">
    <source>
        <dbReference type="ARBA" id="ARBA00022475"/>
    </source>
</evidence>
<proteinExistence type="inferred from homology"/>
<dbReference type="GO" id="GO:0005886">
    <property type="term" value="C:plasma membrane"/>
    <property type="evidence" value="ECO:0007669"/>
    <property type="project" value="UniProtKB-SubCell"/>
</dbReference>
<keyword evidence="3 8" id="KW-0132">Cell division</keyword>
<evidence type="ECO:0000313" key="10">
    <source>
        <dbReference type="EMBL" id="STY28716.1"/>
    </source>
</evidence>
<sequence length="113" mass="12790">MNAAARIINQGTIFNGQLADMHMSKSLYMLIMLLVAVLVSALAVIYSTNSYRVTLNKVEQQEQLTHYLQLQWGQLLLEQASLATPARVQEVATDKLQMLLPNPKNTYWLQAQQ</sequence>
<dbReference type="Pfam" id="PF04999">
    <property type="entry name" value="FtsL"/>
    <property type="match status" value="1"/>
</dbReference>
<dbReference type="GO" id="GO:0032153">
    <property type="term" value="C:cell division site"/>
    <property type="evidence" value="ECO:0007669"/>
    <property type="project" value="UniProtKB-UniRule"/>
</dbReference>
<evidence type="ECO:0000256" key="8">
    <source>
        <dbReference type="HAMAP-Rule" id="MF_00910"/>
    </source>
</evidence>
<evidence type="ECO:0000256" key="3">
    <source>
        <dbReference type="ARBA" id="ARBA00022618"/>
    </source>
</evidence>
<evidence type="ECO:0000313" key="11">
    <source>
        <dbReference type="Proteomes" id="UP000255297"/>
    </source>
</evidence>
<dbReference type="PANTHER" id="PTHR37479">
    <property type="entry name" value="CELL DIVISION PROTEIN FTSL"/>
    <property type="match status" value="1"/>
</dbReference>
<dbReference type="HAMAP" id="MF_00910">
    <property type="entry name" value="FtsL"/>
    <property type="match status" value="1"/>
</dbReference>
<comment type="subunit">
    <text evidence="8">Part of a complex composed of FtsB, FtsL and FtsQ.</text>
</comment>
<keyword evidence="6 8" id="KW-0472">Membrane</keyword>